<evidence type="ECO:0000256" key="1">
    <source>
        <dbReference type="SAM" id="MobiDB-lite"/>
    </source>
</evidence>
<reference evidence="2" key="1">
    <citation type="journal article" date="2019" name="Sci. Rep.">
        <title>Draft genome of Tanacetum cinerariifolium, the natural source of mosquito coil.</title>
        <authorList>
            <person name="Yamashiro T."/>
            <person name="Shiraishi A."/>
            <person name="Satake H."/>
            <person name="Nakayama K."/>
        </authorList>
    </citation>
    <scope>NUCLEOTIDE SEQUENCE</scope>
</reference>
<protein>
    <submittedName>
        <fullName evidence="2">Uncharacterized protein</fullName>
    </submittedName>
</protein>
<name>A0A699X175_TANCI</name>
<sequence>DQHSFNVESDLIESMPNHDSSVIISSKMDSLFDEFAGELTLLKSFPPEINKTDCHPEKEIRLAKRLLYDNSSPRPMEEIDLYFNLDDPMPPGIEEDDDDSERDIPILEELL</sequence>
<evidence type="ECO:0000313" key="2">
    <source>
        <dbReference type="EMBL" id="GFD51638.1"/>
    </source>
</evidence>
<feature type="non-terminal residue" evidence="2">
    <location>
        <position position="111"/>
    </location>
</feature>
<feature type="non-terminal residue" evidence="2">
    <location>
        <position position="1"/>
    </location>
</feature>
<feature type="region of interest" description="Disordered" evidence="1">
    <location>
        <begin position="83"/>
        <end position="104"/>
    </location>
</feature>
<dbReference type="AlphaFoldDB" id="A0A699X175"/>
<comment type="caution">
    <text evidence="2">The sequence shown here is derived from an EMBL/GenBank/DDBJ whole genome shotgun (WGS) entry which is preliminary data.</text>
</comment>
<dbReference type="EMBL" id="BKCJ011772630">
    <property type="protein sequence ID" value="GFD51638.1"/>
    <property type="molecule type" value="Genomic_DNA"/>
</dbReference>
<accession>A0A699X175</accession>
<gene>
    <name evidence="2" type="ORF">Tci_923607</name>
</gene>
<organism evidence="2">
    <name type="scientific">Tanacetum cinerariifolium</name>
    <name type="common">Dalmatian daisy</name>
    <name type="synonym">Chrysanthemum cinerariifolium</name>
    <dbReference type="NCBI Taxonomy" id="118510"/>
    <lineage>
        <taxon>Eukaryota</taxon>
        <taxon>Viridiplantae</taxon>
        <taxon>Streptophyta</taxon>
        <taxon>Embryophyta</taxon>
        <taxon>Tracheophyta</taxon>
        <taxon>Spermatophyta</taxon>
        <taxon>Magnoliopsida</taxon>
        <taxon>eudicotyledons</taxon>
        <taxon>Gunneridae</taxon>
        <taxon>Pentapetalae</taxon>
        <taxon>asterids</taxon>
        <taxon>campanulids</taxon>
        <taxon>Asterales</taxon>
        <taxon>Asteraceae</taxon>
        <taxon>Asteroideae</taxon>
        <taxon>Anthemideae</taxon>
        <taxon>Anthemidinae</taxon>
        <taxon>Tanacetum</taxon>
    </lineage>
</organism>
<proteinExistence type="predicted"/>